<proteinExistence type="predicted"/>
<evidence type="ECO:0000313" key="2">
    <source>
        <dbReference type="Proteomes" id="UP000382040"/>
    </source>
</evidence>
<name>A0A5E5BYI7_9BURK</name>
<gene>
    <name evidence="1" type="ORF">PBR20603_03369</name>
</gene>
<reference evidence="1 2" key="1">
    <citation type="submission" date="2019-08" db="EMBL/GenBank/DDBJ databases">
        <authorList>
            <person name="Peeters C."/>
        </authorList>
    </citation>
    <scope>NUCLEOTIDE SEQUENCE [LARGE SCALE GENOMIC DNA]</scope>
    <source>
        <strain evidence="1 2">LMG 20603</strain>
    </source>
</reference>
<dbReference type="AlphaFoldDB" id="A0A5E5BYI7"/>
<accession>A0A5E5BYI7</accession>
<organism evidence="1 2">
    <name type="scientific">Pandoraea bronchicola</name>
    <dbReference type="NCBI Taxonomy" id="2508287"/>
    <lineage>
        <taxon>Bacteria</taxon>
        <taxon>Pseudomonadati</taxon>
        <taxon>Pseudomonadota</taxon>
        <taxon>Betaproteobacteria</taxon>
        <taxon>Burkholderiales</taxon>
        <taxon>Burkholderiaceae</taxon>
        <taxon>Pandoraea</taxon>
    </lineage>
</organism>
<keyword evidence="2" id="KW-1185">Reference proteome</keyword>
<dbReference type="Proteomes" id="UP000382040">
    <property type="component" value="Unassembled WGS sequence"/>
</dbReference>
<evidence type="ECO:0000313" key="1">
    <source>
        <dbReference type="EMBL" id="VVE89400.1"/>
    </source>
</evidence>
<protein>
    <submittedName>
        <fullName evidence="1">Uncharacterized protein</fullName>
    </submittedName>
</protein>
<sequence length="165" mass="17837">MTSASNVVMLAPTPLVTVRVRPPVLSRMARPVPVMLIVPLFTSVALPVMATPTVLPATESRPPLWIVPDCPLDKVCPALLVRPLVMIKLAAKACCSAKSAMTPARMASGFIYPDVLCGTCSKVRSIRHPNDMNVNSQSSVHFFAFVRARVSFTPPARSRDGLKFP</sequence>
<dbReference type="EMBL" id="CABPST010000009">
    <property type="protein sequence ID" value="VVE89400.1"/>
    <property type="molecule type" value="Genomic_DNA"/>
</dbReference>